<evidence type="ECO:0000256" key="2">
    <source>
        <dbReference type="ARBA" id="ARBA00012483"/>
    </source>
</evidence>
<dbReference type="EMBL" id="AZBU02000001">
    <property type="protein sequence ID" value="TMS39093.1"/>
    <property type="molecule type" value="Genomic_DNA"/>
</dbReference>
<feature type="domain" description="C3H1-type" evidence="10">
    <location>
        <begin position="17"/>
        <end position="43"/>
    </location>
</feature>
<evidence type="ECO:0000256" key="6">
    <source>
        <dbReference type="ARBA" id="ARBA00022833"/>
    </source>
</evidence>
<dbReference type="InterPro" id="IPR017907">
    <property type="entry name" value="Znf_RING_CS"/>
</dbReference>
<evidence type="ECO:0000259" key="10">
    <source>
        <dbReference type="PROSITE" id="PS50103"/>
    </source>
</evidence>
<protein>
    <recommendedName>
        <fullName evidence="2">RING-type E3 ubiquitin transferase</fullName>
        <ecNumber evidence="2">2.3.2.27</ecNumber>
    </recommendedName>
</protein>
<dbReference type="GO" id="GO:0008270">
    <property type="term" value="F:zinc ion binding"/>
    <property type="evidence" value="ECO:0007669"/>
    <property type="project" value="UniProtKB-KW"/>
</dbReference>
<comment type="caution">
    <text evidence="11">The sequence shown here is derived from an EMBL/GenBank/DDBJ whole genome shotgun (WGS) entry which is preliminary data.</text>
</comment>
<dbReference type="PANTHER" id="PTHR11224">
    <property type="entry name" value="MAKORIN-RELATED"/>
    <property type="match status" value="1"/>
</dbReference>
<dbReference type="GO" id="GO:0061630">
    <property type="term" value="F:ubiquitin protein ligase activity"/>
    <property type="evidence" value="ECO:0007669"/>
    <property type="project" value="UniProtKB-EC"/>
</dbReference>
<reference evidence="11 12" key="1">
    <citation type="journal article" date="2015" name="Genome Biol.">
        <title>Comparative genomics of Steinernema reveals deeply conserved gene regulatory networks.</title>
        <authorList>
            <person name="Dillman A.R."/>
            <person name="Macchietto M."/>
            <person name="Porter C.F."/>
            <person name="Rogers A."/>
            <person name="Williams B."/>
            <person name="Antoshechkin I."/>
            <person name="Lee M.M."/>
            <person name="Goodwin Z."/>
            <person name="Lu X."/>
            <person name="Lewis E.E."/>
            <person name="Goodrich-Blair H."/>
            <person name="Stock S.P."/>
            <person name="Adams B.J."/>
            <person name="Sternberg P.W."/>
            <person name="Mortazavi A."/>
        </authorList>
    </citation>
    <scope>NUCLEOTIDE SEQUENCE [LARGE SCALE GENOMIC DNA]</scope>
    <source>
        <strain evidence="11 12">ALL</strain>
    </source>
</reference>
<evidence type="ECO:0000313" key="12">
    <source>
        <dbReference type="Proteomes" id="UP000298663"/>
    </source>
</evidence>
<evidence type="ECO:0000259" key="9">
    <source>
        <dbReference type="PROSITE" id="PS50089"/>
    </source>
</evidence>
<dbReference type="InterPro" id="IPR036855">
    <property type="entry name" value="Znf_CCCH_sf"/>
</dbReference>
<comment type="catalytic activity">
    <reaction evidence="1">
        <text>S-ubiquitinyl-[E2 ubiquitin-conjugating enzyme]-L-cysteine + [acceptor protein]-L-lysine = [E2 ubiquitin-conjugating enzyme]-L-cysteine + N(6)-ubiquitinyl-[acceptor protein]-L-lysine.</text>
        <dbReference type="EC" id="2.3.2.27"/>
    </reaction>
</comment>
<name>A0A4V6I8R5_STECR</name>
<dbReference type="SMART" id="SM00184">
    <property type="entry name" value="RING"/>
    <property type="match status" value="1"/>
</dbReference>
<dbReference type="Gene3D" id="4.10.1000.10">
    <property type="entry name" value="Zinc finger, CCCH-type"/>
    <property type="match status" value="1"/>
</dbReference>
<feature type="compositionally biased region" description="Basic and acidic residues" evidence="8">
    <location>
        <begin position="148"/>
        <end position="172"/>
    </location>
</feature>
<feature type="domain" description="RING-type" evidence="9">
    <location>
        <begin position="223"/>
        <end position="269"/>
    </location>
</feature>
<gene>
    <name evidence="11" type="ORF">L596_005671</name>
</gene>
<dbReference type="SMART" id="SM00356">
    <property type="entry name" value="ZnF_C3H1"/>
    <property type="match status" value="1"/>
</dbReference>
<dbReference type="InterPro" id="IPR013083">
    <property type="entry name" value="Znf_RING/FYVE/PHD"/>
</dbReference>
<keyword evidence="3" id="KW-0808">Transferase</keyword>
<keyword evidence="4 7" id="KW-0479">Metal-binding</keyword>
<dbReference type="Gene3D" id="3.30.40.10">
    <property type="entry name" value="Zinc/RING finger domain, C3HC4 (zinc finger)"/>
    <property type="match status" value="1"/>
</dbReference>
<dbReference type="GO" id="GO:0000209">
    <property type="term" value="P:protein polyubiquitination"/>
    <property type="evidence" value="ECO:0007669"/>
    <property type="project" value="InterPro"/>
</dbReference>
<evidence type="ECO:0000256" key="1">
    <source>
        <dbReference type="ARBA" id="ARBA00000900"/>
    </source>
</evidence>
<dbReference type="InterPro" id="IPR001841">
    <property type="entry name" value="Znf_RING"/>
</dbReference>
<reference evidence="11 12" key="2">
    <citation type="journal article" date="2019" name="G3 (Bethesda)">
        <title>Hybrid Assembly of the Genome of the Entomopathogenic Nematode Steinernema carpocapsae Identifies the X-Chromosome.</title>
        <authorList>
            <person name="Serra L."/>
            <person name="Macchietto M."/>
            <person name="Macias-Munoz A."/>
            <person name="McGill C.J."/>
            <person name="Rodriguez I.M."/>
            <person name="Rodriguez B."/>
            <person name="Murad R."/>
            <person name="Mortazavi A."/>
        </authorList>
    </citation>
    <scope>NUCLEOTIDE SEQUENCE [LARGE SCALE GENOMIC DNA]</scope>
    <source>
        <strain evidence="11 12">ALL</strain>
    </source>
</reference>
<dbReference type="OrthoDB" id="411372at2759"/>
<feature type="zinc finger region" description="C3H1-type" evidence="7">
    <location>
        <begin position="17"/>
        <end position="43"/>
    </location>
</feature>
<dbReference type="InterPro" id="IPR045072">
    <property type="entry name" value="MKRN-like"/>
</dbReference>
<dbReference type="AlphaFoldDB" id="A0A4V6I8R5"/>
<feature type="region of interest" description="Disordered" evidence="8">
    <location>
        <begin position="148"/>
        <end position="173"/>
    </location>
</feature>
<dbReference type="Pfam" id="PF00642">
    <property type="entry name" value="zf-CCCH"/>
    <property type="match status" value="1"/>
</dbReference>
<dbReference type="PROSITE" id="PS00518">
    <property type="entry name" value="ZF_RING_1"/>
    <property type="match status" value="1"/>
</dbReference>
<dbReference type="Proteomes" id="UP000298663">
    <property type="component" value="Chromosome X"/>
</dbReference>
<evidence type="ECO:0000256" key="4">
    <source>
        <dbReference type="ARBA" id="ARBA00022723"/>
    </source>
</evidence>
<dbReference type="SUPFAM" id="SSF90229">
    <property type="entry name" value="CCCH zinc finger"/>
    <property type="match status" value="1"/>
</dbReference>
<dbReference type="STRING" id="34508.A0A4V6I8R5"/>
<dbReference type="InterPro" id="IPR000571">
    <property type="entry name" value="Znf_CCCH"/>
</dbReference>
<dbReference type="PROSITE" id="PS50103">
    <property type="entry name" value="ZF_C3H1"/>
    <property type="match status" value="1"/>
</dbReference>
<sequence length="317" mass="37122">MAAPNLPRIFYDLNFVKNRLLCYYYKRGVCTHGEYCHFSHDRALLCDTLAPEIDSSVYVDEEMAALLSPPPQPMFGFPIAYQPPPMETFHLEPIPCVYQALPRAPSKAHPPPAFAPLMRTVSARAPHYVAPVPLFHAPRLNMCFPRPRDNYPRMNGKERRQDNRDPQPWEGRRLRRKIAARQRHQDHEDNEINFSAFQDGQVDLHDYKAKISLHSLPQRDLICMLCHRKTLSIGGQQFGILSACNHIYCYSCIQKYRQEWNTLECPKCNRKSVLLFPAEFWPQSMREKKSFVQTRIMRYKYGCRFQSKFTGRGQKRN</sequence>
<evidence type="ECO:0000256" key="8">
    <source>
        <dbReference type="SAM" id="MobiDB-lite"/>
    </source>
</evidence>
<dbReference type="PROSITE" id="PS50089">
    <property type="entry name" value="ZF_RING_2"/>
    <property type="match status" value="1"/>
</dbReference>
<evidence type="ECO:0000313" key="11">
    <source>
        <dbReference type="EMBL" id="TMS39093.1"/>
    </source>
</evidence>
<organism evidence="11 12">
    <name type="scientific">Steinernema carpocapsae</name>
    <name type="common">Entomopathogenic nematode</name>
    <dbReference type="NCBI Taxonomy" id="34508"/>
    <lineage>
        <taxon>Eukaryota</taxon>
        <taxon>Metazoa</taxon>
        <taxon>Ecdysozoa</taxon>
        <taxon>Nematoda</taxon>
        <taxon>Chromadorea</taxon>
        <taxon>Rhabditida</taxon>
        <taxon>Tylenchina</taxon>
        <taxon>Panagrolaimomorpha</taxon>
        <taxon>Strongyloidoidea</taxon>
        <taxon>Steinernematidae</taxon>
        <taxon>Steinernema</taxon>
    </lineage>
</organism>
<keyword evidence="12" id="KW-1185">Reference proteome</keyword>
<dbReference type="SUPFAM" id="SSF57850">
    <property type="entry name" value="RING/U-box"/>
    <property type="match status" value="1"/>
</dbReference>
<accession>A0A4V6I8R5</accession>
<evidence type="ECO:0000256" key="5">
    <source>
        <dbReference type="ARBA" id="ARBA00022771"/>
    </source>
</evidence>
<dbReference type="PANTHER" id="PTHR11224:SF10">
    <property type="entry name" value="IP09428P-RELATED"/>
    <property type="match status" value="1"/>
</dbReference>
<evidence type="ECO:0000256" key="7">
    <source>
        <dbReference type="PROSITE-ProRule" id="PRU00723"/>
    </source>
</evidence>
<keyword evidence="6 7" id="KW-0862">Zinc</keyword>
<proteinExistence type="predicted"/>
<keyword evidence="5 7" id="KW-0863">Zinc-finger</keyword>
<dbReference type="EC" id="2.3.2.27" evidence="2"/>
<evidence type="ECO:0000256" key="3">
    <source>
        <dbReference type="ARBA" id="ARBA00022679"/>
    </source>
</evidence>
<dbReference type="EMBL" id="CM016762">
    <property type="protein sequence ID" value="TMS39093.1"/>
    <property type="molecule type" value="Genomic_DNA"/>
</dbReference>